<keyword evidence="1" id="KW-0812">Transmembrane</keyword>
<dbReference type="PANTHER" id="PTHR32309">
    <property type="entry name" value="TYROSINE-PROTEIN KINASE"/>
    <property type="match status" value="1"/>
</dbReference>
<reference evidence="2 3" key="1">
    <citation type="submission" date="2018-10" db="EMBL/GenBank/DDBJ databases">
        <title>Sequencing the genomes of 1000 actinobacteria strains.</title>
        <authorList>
            <person name="Klenk H.-P."/>
        </authorList>
    </citation>
    <scope>NUCLEOTIDE SEQUENCE [LARGE SCALE GENOMIC DNA]</scope>
    <source>
        <strain evidence="2 3">DSM 17894</strain>
    </source>
</reference>
<keyword evidence="3" id="KW-1185">Reference proteome</keyword>
<evidence type="ECO:0000256" key="1">
    <source>
        <dbReference type="SAM" id="Phobius"/>
    </source>
</evidence>
<evidence type="ECO:0000313" key="3">
    <source>
        <dbReference type="Proteomes" id="UP000280008"/>
    </source>
</evidence>
<feature type="transmembrane region" description="Helical" evidence="1">
    <location>
        <begin position="223"/>
        <end position="245"/>
    </location>
</feature>
<protein>
    <recommendedName>
        <fullName evidence="4">Capsular polysaccharide biosynthesis protein</fullName>
    </recommendedName>
</protein>
<name>A0A495IDK0_9MICO</name>
<dbReference type="AlphaFoldDB" id="A0A495IDK0"/>
<comment type="caution">
    <text evidence="2">The sequence shown here is derived from an EMBL/GenBank/DDBJ whole genome shotgun (WGS) entry which is preliminary data.</text>
</comment>
<dbReference type="InterPro" id="IPR050445">
    <property type="entry name" value="Bact_polysacc_biosynth/exp"/>
</dbReference>
<dbReference type="EMBL" id="RBKS01000001">
    <property type="protein sequence ID" value="RKR73548.1"/>
    <property type="molecule type" value="Genomic_DNA"/>
</dbReference>
<keyword evidence="1" id="KW-0472">Membrane</keyword>
<gene>
    <name evidence="2" type="ORF">C8E83_0641</name>
</gene>
<accession>A0A495IDK0</accession>
<evidence type="ECO:0000313" key="2">
    <source>
        <dbReference type="EMBL" id="RKR73548.1"/>
    </source>
</evidence>
<dbReference type="Proteomes" id="UP000280008">
    <property type="component" value="Unassembled WGS sequence"/>
</dbReference>
<evidence type="ECO:0008006" key="4">
    <source>
        <dbReference type="Google" id="ProtNLM"/>
    </source>
</evidence>
<organism evidence="2 3">
    <name type="scientific">Frondihabitans australicus</name>
    <dbReference type="NCBI Taxonomy" id="386892"/>
    <lineage>
        <taxon>Bacteria</taxon>
        <taxon>Bacillati</taxon>
        <taxon>Actinomycetota</taxon>
        <taxon>Actinomycetes</taxon>
        <taxon>Micrococcales</taxon>
        <taxon>Microbacteriaceae</taxon>
        <taxon>Frondihabitans</taxon>
    </lineage>
</organism>
<dbReference type="PANTHER" id="PTHR32309:SF31">
    <property type="entry name" value="CAPSULAR EXOPOLYSACCHARIDE FAMILY"/>
    <property type="match status" value="1"/>
</dbReference>
<proteinExistence type="predicted"/>
<dbReference type="RefSeq" id="WP_121368401.1">
    <property type="nucleotide sequence ID" value="NZ_RBKS01000001.1"/>
</dbReference>
<sequence>MRAASSSRHPGATWAIVLIALVAGAGLGVGGASLRTPTYSSSAELSWDPSALRYTDASAYVPDSVSLGIDVDTQATKVVSDQVINASSKALGVTSTSLRKSVTATASASSTLITVTAAGSSPAQARKIVQTVIGNYQTEVSSDLSAQLVKQAAQLQTPIDTLRQQLAAAPSGGSLASNLSNQLASLITQQVVYRSQADASDSISPLSVVQAPTLPDSIAGPSAAVLGIIGAALGLVIGIGIVALLRMTTWARPSRVESLESSVVHRDRDLMAV</sequence>
<keyword evidence="1" id="KW-1133">Transmembrane helix</keyword>